<accession>A0AAD7UN73</accession>
<keyword evidence="3" id="KW-1185">Reference proteome</keyword>
<organism evidence="2 3">
    <name type="scientific">Chrysophaeum taylorii</name>
    <dbReference type="NCBI Taxonomy" id="2483200"/>
    <lineage>
        <taxon>Eukaryota</taxon>
        <taxon>Sar</taxon>
        <taxon>Stramenopiles</taxon>
        <taxon>Ochrophyta</taxon>
        <taxon>Pelagophyceae</taxon>
        <taxon>Pelagomonadales</taxon>
        <taxon>Pelagomonadaceae</taxon>
        <taxon>Chrysophaeum</taxon>
    </lineage>
</organism>
<gene>
    <name evidence="2" type="ORF">CTAYLR_002205</name>
</gene>
<feature type="signal peptide" evidence="1">
    <location>
        <begin position="1"/>
        <end position="18"/>
    </location>
</feature>
<comment type="caution">
    <text evidence="2">The sequence shown here is derived from an EMBL/GenBank/DDBJ whole genome shotgun (WGS) entry which is preliminary data.</text>
</comment>
<dbReference type="EMBL" id="JAQMWT010000028">
    <property type="protein sequence ID" value="KAJ8613517.1"/>
    <property type="molecule type" value="Genomic_DNA"/>
</dbReference>
<keyword evidence="1" id="KW-0732">Signal</keyword>
<proteinExistence type="predicted"/>
<reference evidence="2" key="1">
    <citation type="submission" date="2023-01" db="EMBL/GenBank/DDBJ databases">
        <title>Metagenome sequencing of chrysophaentin producing Chrysophaeum taylorii.</title>
        <authorList>
            <person name="Davison J."/>
            <person name="Bewley C."/>
        </authorList>
    </citation>
    <scope>NUCLEOTIDE SEQUENCE</scope>
    <source>
        <strain evidence="2">NIES-1699</strain>
    </source>
</reference>
<dbReference type="AlphaFoldDB" id="A0AAD7UN73"/>
<feature type="chain" id="PRO_5042215061" evidence="1">
    <location>
        <begin position="19"/>
        <end position="208"/>
    </location>
</feature>
<evidence type="ECO:0000313" key="3">
    <source>
        <dbReference type="Proteomes" id="UP001230188"/>
    </source>
</evidence>
<evidence type="ECO:0000313" key="2">
    <source>
        <dbReference type="EMBL" id="KAJ8613517.1"/>
    </source>
</evidence>
<name>A0AAD7UN73_9STRA</name>
<dbReference type="Proteomes" id="UP001230188">
    <property type="component" value="Unassembled WGS sequence"/>
</dbReference>
<sequence>MLLLLRLISFVVVTLVAGFQSARVVRSTPRMTDATIPGRWRLSFNLPARNTNVVVTARFADDEGFEPPQGRVLFNLGEGEVDVGRWLLSEDPNDRKDGLWIWGLFAEPLYPFLLMTIPSDAIGLPEGGQLAVRVNHKARPDDDAQLLTRGIVSVRRRESISADLVGLSSATYDRDTDLGTVVCTPILARPIEEASRPKKVADGPAAGE</sequence>
<evidence type="ECO:0000256" key="1">
    <source>
        <dbReference type="SAM" id="SignalP"/>
    </source>
</evidence>
<protein>
    <submittedName>
        <fullName evidence="2">Uncharacterized protein</fullName>
    </submittedName>
</protein>